<protein>
    <submittedName>
        <fullName evidence="2">Uncharacterized protein</fullName>
    </submittedName>
</protein>
<gene>
    <name evidence="2" type="ORF">VNO77_03659</name>
</gene>
<keyword evidence="3" id="KW-1185">Reference proteome</keyword>
<evidence type="ECO:0000256" key="1">
    <source>
        <dbReference type="SAM" id="MobiDB-lite"/>
    </source>
</evidence>
<feature type="compositionally biased region" description="Basic and acidic residues" evidence="1">
    <location>
        <begin position="83"/>
        <end position="120"/>
    </location>
</feature>
<name>A0AAN9MV96_CANGL</name>
<feature type="region of interest" description="Disordered" evidence="1">
    <location>
        <begin position="82"/>
        <end position="165"/>
    </location>
</feature>
<dbReference type="EMBL" id="JAYMYQ010000001">
    <property type="protein sequence ID" value="KAK7361589.1"/>
    <property type="molecule type" value="Genomic_DNA"/>
</dbReference>
<comment type="caution">
    <text evidence="2">The sequence shown here is derived from an EMBL/GenBank/DDBJ whole genome shotgun (WGS) entry which is preliminary data.</text>
</comment>
<organism evidence="2 3">
    <name type="scientific">Canavalia gladiata</name>
    <name type="common">Sword bean</name>
    <name type="synonym">Dolichos gladiatus</name>
    <dbReference type="NCBI Taxonomy" id="3824"/>
    <lineage>
        <taxon>Eukaryota</taxon>
        <taxon>Viridiplantae</taxon>
        <taxon>Streptophyta</taxon>
        <taxon>Embryophyta</taxon>
        <taxon>Tracheophyta</taxon>
        <taxon>Spermatophyta</taxon>
        <taxon>Magnoliopsida</taxon>
        <taxon>eudicotyledons</taxon>
        <taxon>Gunneridae</taxon>
        <taxon>Pentapetalae</taxon>
        <taxon>rosids</taxon>
        <taxon>fabids</taxon>
        <taxon>Fabales</taxon>
        <taxon>Fabaceae</taxon>
        <taxon>Papilionoideae</taxon>
        <taxon>50 kb inversion clade</taxon>
        <taxon>NPAAA clade</taxon>
        <taxon>indigoferoid/millettioid clade</taxon>
        <taxon>Phaseoleae</taxon>
        <taxon>Canavalia</taxon>
    </lineage>
</organism>
<proteinExistence type="predicted"/>
<sequence>MQRRDLCWRGGARPLQAICYLVFPERIEEIGPPSKAIESLLAEESRENFYNTSPEHPKRESLLWKKALCEAEKGSISFANLGESRRFSTRPGRETRARENRHSDPRVSSETPIRRRENQAHQRCTCKESLATDASPPPLHDLSTKDRSRNSNRASLEVSCTPLLS</sequence>
<accession>A0AAN9MV96</accession>
<evidence type="ECO:0000313" key="2">
    <source>
        <dbReference type="EMBL" id="KAK7361589.1"/>
    </source>
</evidence>
<evidence type="ECO:0000313" key="3">
    <source>
        <dbReference type="Proteomes" id="UP001367508"/>
    </source>
</evidence>
<dbReference type="Proteomes" id="UP001367508">
    <property type="component" value="Unassembled WGS sequence"/>
</dbReference>
<reference evidence="2 3" key="1">
    <citation type="submission" date="2024-01" db="EMBL/GenBank/DDBJ databases">
        <title>The genomes of 5 underutilized Papilionoideae crops provide insights into root nodulation and disease resistanc.</title>
        <authorList>
            <person name="Jiang F."/>
        </authorList>
    </citation>
    <scope>NUCLEOTIDE SEQUENCE [LARGE SCALE GENOMIC DNA]</scope>
    <source>
        <strain evidence="2">LVBAO_FW01</strain>
        <tissue evidence="2">Leaves</tissue>
    </source>
</reference>
<dbReference type="AlphaFoldDB" id="A0AAN9MV96"/>